<sequence>MFFASRSDEYVFCVPGDSGSIVCSRDRKGRLFALAILIGKFNPWKIIKQSQQNENYANKYDDISADEQKQESNEHAKNKYEETTCMGDDKAHGTDNRTLITETLIDSREDLQLEPTFVALNLLNAFKGLSEKYKCEFRLCREKNEVKV</sequence>
<gene>
    <name evidence="2" type="ORF">DPMN_053432</name>
</gene>
<protein>
    <submittedName>
        <fullName evidence="2">Uncharacterized protein</fullName>
    </submittedName>
</protein>
<keyword evidence="3" id="KW-1185">Reference proteome</keyword>
<evidence type="ECO:0000313" key="2">
    <source>
        <dbReference type="EMBL" id="KAH3727493.1"/>
    </source>
</evidence>
<feature type="region of interest" description="Disordered" evidence="1">
    <location>
        <begin position="58"/>
        <end position="92"/>
    </location>
</feature>
<comment type="caution">
    <text evidence="2">The sequence shown here is derived from an EMBL/GenBank/DDBJ whole genome shotgun (WGS) entry which is preliminary data.</text>
</comment>
<evidence type="ECO:0000313" key="3">
    <source>
        <dbReference type="Proteomes" id="UP000828390"/>
    </source>
</evidence>
<dbReference type="AlphaFoldDB" id="A0A9D4CNB5"/>
<accession>A0A9D4CNB5</accession>
<dbReference type="EMBL" id="JAIWYP010000012">
    <property type="protein sequence ID" value="KAH3727493.1"/>
    <property type="molecule type" value="Genomic_DNA"/>
</dbReference>
<organism evidence="2 3">
    <name type="scientific">Dreissena polymorpha</name>
    <name type="common">Zebra mussel</name>
    <name type="synonym">Mytilus polymorpha</name>
    <dbReference type="NCBI Taxonomy" id="45954"/>
    <lineage>
        <taxon>Eukaryota</taxon>
        <taxon>Metazoa</taxon>
        <taxon>Spiralia</taxon>
        <taxon>Lophotrochozoa</taxon>
        <taxon>Mollusca</taxon>
        <taxon>Bivalvia</taxon>
        <taxon>Autobranchia</taxon>
        <taxon>Heteroconchia</taxon>
        <taxon>Euheterodonta</taxon>
        <taxon>Imparidentia</taxon>
        <taxon>Neoheterodontei</taxon>
        <taxon>Myida</taxon>
        <taxon>Dreissenoidea</taxon>
        <taxon>Dreissenidae</taxon>
        <taxon>Dreissena</taxon>
    </lineage>
</organism>
<proteinExistence type="predicted"/>
<reference evidence="2" key="1">
    <citation type="journal article" date="2019" name="bioRxiv">
        <title>The Genome of the Zebra Mussel, Dreissena polymorpha: A Resource for Invasive Species Research.</title>
        <authorList>
            <person name="McCartney M.A."/>
            <person name="Auch B."/>
            <person name="Kono T."/>
            <person name="Mallez S."/>
            <person name="Zhang Y."/>
            <person name="Obille A."/>
            <person name="Becker A."/>
            <person name="Abrahante J.E."/>
            <person name="Garbe J."/>
            <person name="Badalamenti J.P."/>
            <person name="Herman A."/>
            <person name="Mangelson H."/>
            <person name="Liachko I."/>
            <person name="Sullivan S."/>
            <person name="Sone E.D."/>
            <person name="Koren S."/>
            <person name="Silverstein K.A.T."/>
            <person name="Beckman K.B."/>
            <person name="Gohl D.M."/>
        </authorList>
    </citation>
    <scope>NUCLEOTIDE SEQUENCE</scope>
    <source>
        <strain evidence="2">Duluth1</strain>
        <tissue evidence="2">Whole animal</tissue>
    </source>
</reference>
<dbReference type="Proteomes" id="UP000828390">
    <property type="component" value="Unassembled WGS sequence"/>
</dbReference>
<evidence type="ECO:0000256" key="1">
    <source>
        <dbReference type="SAM" id="MobiDB-lite"/>
    </source>
</evidence>
<reference evidence="2" key="2">
    <citation type="submission" date="2020-11" db="EMBL/GenBank/DDBJ databases">
        <authorList>
            <person name="McCartney M.A."/>
            <person name="Auch B."/>
            <person name="Kono T."/>
            <person name="Mallez S."/>
            <person name="Becker A."/>
            <person name="Gohl D.M."/>
            <person name="Silverstein K.A.T."/>
            <person name="Koren S."/>
            <person name="Bechman K.B."/>
            <person name="Herman A."/>
            <person name="Abrahante J.E."/>
            <person name="Garbe J."/>
        </authorList>
    </citation>
    <scope>NUCLEOTIDE SEQUENCE</scope>
    <source>
        <strain evidence="2">Duluth1</strain>
        <tissue evidence="2">Whole animal</tissue>
    </source>
</reference>
<name>A0A9D4CNB5_DREPO</name>
<feature type="compositionally biased region" description="Basic and acidic residues" evidence="1">
    <location>
        <begin position="59"/>
        <end position="92"/>
    </location>
</feature>